<keyword evidence="7" id="KW-1185">Reference proteome</keyword>
<accession>A0ABY6HNY5</accession>
<keyword evidence="3" id="KW-0547">Nucleotide-binding</keyword>
<dbReference type="GO" id="GO:0005524">
    <property type="term" value="F:ATP binding"/>
    <property type="evidence" value="ECO:0007669"/>
    <property type="project" value="UniProtKB-KW"/>
</dbReference>
<keyword evidence="2" id="KW-0813">Transport</keyword>
<dbReference type="SMART" id="SM00382">
    <property type="entry name" value="AAA"/>
    <property type="match status" value="1"/>
</dbReference>
<dbReference type="PANTHER" id="PTHR43335">
    <property type="entry name" value="ABC TRANSPORTER, ATP-BINDING PROTEIN"/>
    <property type="match status" value="1"/>
</dbReference>
<evidence type="ECO:0000259" key="5">
    <source>
        <dbReference type="PROSITE" id="PS50893"/>
    </source>
</evidence>
<dbReference type="Pfam" id="PF00005">
    <property type="entry name" value="ABC_tran"/>
    <property type="match status" value="1"/>
</dbReference>
<proteinExistence type="inferred from homology"/>
<dbReference type="EMBL" id="CP104013">
    <property type="protein sequence ID" value="UYP45238.1"/>
    <property type="molecule type" value="Genomic_DNA"/>
</dbReference>
<comment type="similarity">
    <text evidence="1">Belongs to the ABC transporter superfamily.</text>
</comment>
<reference evidence="6" key="1">
    <citation type="submission" date="2022-09" db="EMBL/GenBank/DDBJ databases">
        <title>Actin cytoskeleton and complex cell architecture in an #Asgard archaeon.</title>
        <authorList>
            <person name="Ponce Toledo R.I."/>
            <person name="Schleper C."/>
            <person name="Rodrigues Oliveira T."/>
            <person name="Wollweber F."/>
            <person name="Xu J."/>
            <person name="Rittmann S."/>
            <person name="Klingl A."/>
            <person name="Pilhofer M."/>
        </authorList>
    </citation>
    <scope>NUCLEOTIDE SEQUENCE</scope>
    <source>
        <strain evidence="6">B-35</strain>
    </source>
</reference>
<gene>
    <name evidence="6" type="ORF">NEF87_001523</name>
</gene>
<feature type="domain" description="ABC transporter" evidence="5">
    <location>
        <begin position="9"/>
        <end position="239"/>
    </location>
</feature>
<evidence type="ECO:0000256" key="4">
    <source>
        <dbReference type="ARBA" id="ARBA00022840"/>
    </source>
</evidence>
<evidence type="ECO:0000256" key="1">
    <source>
        <dbReference type="ARBA" id="ARBA00005417"/>
    </source>
</evidence>
<dbReference type="InterPro" id="IPR027417">
    <property type="entry name" value="P-loop_NTPase"/>
</dbReference>
<evidence type="ECO:0000256" key="3">
    <source>
        <dbReference type="ARBA" id="ARBA00022741"/>
    </source>
</evidence>
<organism evidence="6 7">
    <name type="scientific">Candidatus Lokiarchaeum ossiferum</name>
    <dbReference type="NCBI Taxonomy" id="2951803"/>
    <lineage>
        <taxon>Archaea</taxon>
        <taxon>Promethearchaeati</taxon>
        <taxon>Promethearchaeota</taxon>
        <taxon>Promethearchaeia</taxon>
        <taxon>Promethearchaeales</taxon>
        <taxon>Promethearchaeaceae</taxon>
        <taxon>Candidatus Lokiarchaeum</taxon>
    </lineage>
</organism>
<sequence>MISNNEKVINLQGLSKIYKETAALKPLDLTVDKNSIFGFLGPNGAGKTTTMKLMLGLIKPTAGNGTIFGKDIAKENIQIRERIGYLPQEVKMYEYMTAREALAFTARFYFKGPKIEIQKRVTEMLELVRLEDKADRPIKTFSGGEKQRLGIAQAQINYPDLLILDEPAASLDPLGRRDVLDVLERLREITTVFYSTHILDDVERVSDTVAILDHGELIAQGPITEIMAGNEGTIYDISTKGVSNGLEKKLKKQSWINDVNITHKNSQIEWSIAVNDNLQAEQQLLRLILENKQLNVIHYGQKQYDLEDIFMNLVENGNGEKNNGNK</sequence>
<name>A0ABY6HNY5_9ARCH</name>
<dbReference type="CDD" id="cd03230">
    <property type="entry name" value="ABC_DR_subfamily_A"/>
    <property type="match status" value="1"/>
</dbReference>
<dbReference type="Proteomes" id="UP001208689">
    <property type="component" value="Chromosome"/>
</dbReference>
<dbReference type="InterPro" id="IPR003593">
    <property type="entry name" value="AAA+_ATPase"/>
</dbReference>
<dbReference type="SUPFAM" id="SSF52540">
    <property type="entry name" value="P-loop containing nucleoside triphosphate hydrolases"/>
    <property type="match status" value="1"/>
</dbReference>
<dbReference type="PROSITE" id="PS50893">
    <property type="entry name" value="ABC_TRANSPORTER_2"/>
    <property type="match status" value="1"/>
</dbReference>
<evidence type="ECO:0000256" key="2">
    <source>
        <dbReference type="ARBA" id="ARBA00022448"/>
    </source>
</evidence>
<evidence type="ECO:0000313" key="6">
    <source>
        <dbReference type="EMBL" id="UYP45238.1"/>
    </source>
</evidence>
<dbReference type="Gene3D" id="3.40.50.300">
    <property type="entry name" value="P-loop containing nucleotide triphosphate hydrolases"/>
    <property type="match status" value="1"/>
</dbReference>
<keyword evidence="4 6" id="KW-0067">ATP-binding</keyword>
<protein>
    <submittedName>
        <fullName evidence="6">Vitamin B12 import ATP-binding protein BtuD</fullName>
    </submittedName>
</protein>
<dbReference type="InterPro" id="IPR003439">
    <property type="entry name" value="ABC_transporter-like_ATP-bd"/>
</dbReference>
<dbReference type="PANTHER" id="PTHR43335:SF4">
    <property type="entry name" value="ABC TRANSPORTER, ATP-BINDING PROTEIN"/>
    <property type="match status" value="1"/>
</dbReference>
<evidence type="ECO:0000313" key="7">
    <source>
        <dbReference type="Proteomes" id="UP001208689"/>
    </source>
</evidence>